<reference evidence="2 3" key="1">
    <citation type="submission" date="2016-10" db="EMBL/GenBank/DDBJ databases">
        <authorList>
            <person name="de Groot N.N."/>
        </authorList>
    </citation>
    <scope>NUCLEOTIDE SEQUENCE [LARGE SCALE GENOMIC DNA]</scope>
    <source>
        <strain evidence="2 3">DSM 25186</strain>
    </source>
</reference>
<sequence length="233" mass="25693">MKRNVIFLVSTLLLLSCGKTSTLSEESGADTIKALSILPPSVSEESTRTIAAAAPETEEEPSPQRISTQGQVLSVQEELIMPSDYLTTAMVVATAEGDTLVFLDMGGFESLVGLEIPVSYSLQQGDQLLVCFDCTTHQGPIPLYDLTALPSEVEFARLQLEKYLPDPYINPAATYQMRREDGTLGDYYSNVENLIADSTRMASGFFSYGVVTKWHPQLRNREVLEQLLNDEID</sequence>
<dbReference type="Proteomes" id="UP000198510">
    <property type="component" value="Unassembled WGS sequence"/>
</dbReference>
<dbReference type="AlphaFoldDB" id="A0A1G8X3G4"/>
<organism evidence="2 3">
    <name type="scientific">Catalinimonas alkaloidigena</name>
    <dbReference type="NCBI Taxonomy" id="1075417"/>
    <lineage>
        <taxon>Bacteria</taxon>
        <taxon>Pseudomonadati</taxon>
        <taxon>Bacteroidota</taxon>
        <taxon>Cytophagia</taxon>
        <taxon>Cytophagales</taxon>
        <taxon>Catalimonadaceae</taxon>
        <taxon>Catalinimonas</taxon>
    </lineage>
</organism>
<dbReference type="STRING" id="1075417.SAMN05421823_101253"/>
<evidence type="ECO:0000313" key="2">
    <source>
        <dbReference type="EMBL" id="SDJ85004.1"/>
    </source>
</evidence>
<gene>
    <name evidence="2" type="ORF">SAMN05421823_101253</name>
</gene>
<feature type="region of interest" description="Disordered" evidence="1">
    <location>
        <begin position="46"/>
        <end position="69"/>
    </location>
</feature>
<proteinExistence type="predicted"/>
<dbReference type="EMBL" id="FNFO01000001">
    <property type="protein sequence ID" value="SDJ85004.1"/>
    <property type="molecule type" value="Genomic_DNA"/>
</dbReference>
<accession>A0A1G8X3G4</accession>
<keyword evidence="3" id="KW-1185">Reference proteome</keyword>
<evidence type="ECO:0000313" key="3">
    <source>
        <dbReference type="Proteomes" id="UP000198510"/>
    </source>
</evidence>
<name>A0A1G8X3G4_9BACT</name>
<evidence type="ECO:0000256" key="1">
    <source>
        <dbReference type="SAM" id="MobiDB-lite"/>
    </source>
</evidence>
<protein>
    <submittedName>
        <fullName evidence="2">Uncharacterized protein</fullName>
    </submittedName>
</protein>
<dbReference type="PROSITE" id="PS51257">
    <property type="entry name" value="PROKAR_LIPOPROTEIN"/>
    <property type="match status" value="1"/>
</dbReference>